<feature type="compositionally biased region" description="Low complexity" evidence="11">
    <location>
        <begin position="89"/>
        <end position="98"/>
    </location>
</feature>
<dbReference type="OrthoDB" id="1413014at2759"/>
<dbReference type="InterPro" id="IPR003959">
    <property type="entry name" value="ATPase_AAA_core"/>
</dbReference>
<keyword evidence="4 10" id="KW-0547">Nucleotide-binding</keyword>
<keyword evidence="9 12" id="KW-0472">Membrane</keyword>
<dbReference type="GO" id="GO:0016887">
    <property type="term" value="F:ATP hydrolysis activity"/>
    <property type="evidence" value="ECO:0007669"/>
    <property type="project" value="InterPro"/>
</dbReference>
<proteinExistence type="inferred from homology"/>
<name>A0A9D4YS70_CHLVU</name>
<reference evidence="14" key="2">
    <citation type="submission" date="2020-11" db="EMBL/GenBank/DDBJ databases">
        <authorList>
            <person name="Cecchin M."/>
            <person name="Marcolungo L."/>
            <person name="Rossato M."/>
            <person name="Girolomoni L."/>
            <person name="Cosentino E."/>
            <person name="Cuine S."/>
            <person name="Li-Beisson Y."/>
            <person name="Delledonne M."/>
            <person name="Ballottari M."/>
        </authorList>
    </citation>
    <scope>NUCLEOTIDE SEQUENCE</scope>
    <source>
        <strain evidence="14">211/11P</strain>
        <tissue evidence="14">Whole cell</tissue>
    </source>
</reference>
<dbReference type="InterPro" id="IPR003593">
    <property type="entry name" value="AAA+_ATPase"/>
</dbReference>
<dbReference type="CDD" id="cd19501">
    <property type="entry name" value="RecA-like_FtsH"/>
    <property type="match status" value="1"/>
</dbReference>
<feature type="transmembrane region" description="Helical" evidence="12">
    <location>
        <begin position="288"/>
        <end position="310"/>
    </location>
</feature>
<feature type="domain" description="AAA+ ATPase" evidence="13">
    <location>
        <begin position="370"/>
        <end position="506"/>
    </location>
</feature>
<evidence type="ECO:0000313" key="15">
    <source>
        <dbReference type="Proteomes" id="UP001055712"/>
    </source>
</evidence>
<dbReference type="AlphaFoldDB" id="A0A9D4YS70"/>
<dbReference type="PROSITE" id="PS00674">
    <property type="entry name" value="AAA"/>
    <property type="match status" value="1"/>
</dbReference>
<dbReference type="InterPro" id="IPR041569">
    <property type="entry name" value="AAA_lid_3"/>
</dbReference>
<keyword evidence="7" id="KW-0809">Transit peptide</keyword>
<evidence type="ECO:0000313" key="14">
    <source>
        <dbReference type="EMBL" id="KAI3423427.1"/>
    </source>
</evidence>
<dbReference type="PANTHER" id="PTHR23076:SF110">
    <property type="entry name" value="INACTIVE ATP-DEPENDENT ZINC METALLOPROTEASE FTSHI 3, CHLOROPLASTIC-RELATED"/>
    <property type="match status" value="1"/>
</dbReference>
<comment type="caution">
    <text evidence="14">The sequence shown here is derived from an EMBL/GenBank/DDBJ whole genome shotgun (WGS) entry which is preliminary data.</text>
</comment>
<keyword evidence="3 12" id="KW-0812">Transmembrane</keyword>
<accession>A0A9D4YS70</accession>
<keyword evidence="2" id="KW-0645">Protease</keyword>
<organism evidence="14 15">
    <name type="scientific">Chlorella vulgaris</name>
    <name type="common">Green alga</name>
    <dbReference type="NCBI Taxonomy" id="3077"/>
    <lineage>
        <taxon>Eukaryota</taxon>
        <taxon>Viridiplantae</taxon>
        <taxon>Chlorophyta</taxon>
        <taxon>core chlorophytes</taxon>
        <taxon>Trebouxiophyceae</taxon>
        <taxon>Chlorellales</taxon>
        <taxon>Chlorellaceae</taxon>
        <taxon>Chlorella clade</taxon>
        <taxon>Chlorella</taxon>
    </lineage>
</organism>
<reference evidence="14" key="1">
    <citation type="journal article" date="2019" name="Plant J.">
        <title>Chlorella vulgaris genome assembly and annotation reveals the molecular basis for metabolic acclimation to high light conditions.</title>
        <authorList>
            <person name="Cecchin M."/>
            <person name="Marcolungo L."/>
            <person name="Rossato M."/>
            <person name="Girolomoni L."/>
            <person name="Cosentino E."/>
            <person name="Cuine S."/>
            <person name="Li-Beisson Y."/>
            <person name="Delledonne M."/>
            <person name="Ballottari M."/>
        </authorList>
    </citation>
    <scope>NUCLEOTIDE SEQUENCE</scope>
    <source>
        <strain evidence="14">211/11P</strain>
    </source>
</reference>
<keyword evidence="5" id="KW-0378">Hydrolase</keyword>
<dbReference type="Gene3D" id="1.10.8.60">
    <property type="match status" value="1"/>
</dbReference>
<dbReference type="Pfam" id="PF17862">
    <property type="entry name" value="AAA_lid_3"/>
    <property type="match status" value="1"/>
</dbReference>
<protein>
    <recommendedName>
        <fullName evidence="13">AAA+ ATPase domain-containing protein</fullName>
    </recommendedName>
</protein>
<dbReference type="InterPro" id="IPR003960">
    <property type="entry name" value="ATPase_AAA_CS"/>
</dbReference>
<feature type="region of interest" description="Disordered" evidence="11">
    <location>
        <begin position="44"/>
        <end position="134"/>
    </location>
</feature>
<dbReference type="FunFam" id="3.40.50.300:FF:000277">
    <property type="entry name" value="ATP-dependent zinc metalloprotease FtsH"/>
    <property type="match status" value="1"/>
</dbReference>
<dbReference type="GO" id="GO:0004176">
    <property type="term" value="F:ATP-dependent peptidase activity"/>
    <property type="evidence" value="ECO:0007669"/>
    <property type="project" value="TreeGrafter"/>
</dbReference>
<dbReference type="SUPFAM" id="SSF52540">
    <property type="entry name" value="P-loop containing nucleoside triphosphate hydrolases"/>
    <property type="match status" value="1"/>
</dbReference>
<comment type="subcellular location">
    <subcellularLocation>
        <location evidence="1">Membrane</location>
        <topology evidence="1">Multi-pass membrane protein</topology>
    </subcellularLocation>
</comment>
<dbReference type="GO" id="GO:0005524">
    <property type="term" value="F:ATP binding"/>
    <property type="evidence" value="ECO:0007669"/>
    <property type="project" value="UniProtKB-KW"/>
</dbReference>
<evidence type="ECO:0000256" key="12">
    <source>
        <dbReference type="SAM" id="Phobius"/>
    </source>
</evidence>
<dbReference type="GO" id="GO:0006508">
    <property type="term" value="P:proteolysis"/>
    <property type="evidence" value="ECO:0007669"/>
    <property type="project" value="UniProtKB-KW"/>
</dbReference>
<feature type="transmembrane region" description="Helical" evidence="12">
    <location>
        <begin position="154"/>
        <end position="172"/>
    </location>
</feature>
<feature type="compositionally biased region" description="Low complexity" evidence="11">
    <location>
        <begin position="44"/>
        <end position="66"/>
    </location>
</feature>
<gene>
    <name evidence="14" type="ORF">D9Q98_010643</name>
</gene>
<evidence type="ECO:0000256" key="7">
    <source>
        <dbReference type="ARBA" id="ARBA00022946"/>
    </source>
</evidence>
<dbReference type="EMBL" id="SIDB01000021">
    <property type="protein sequence ID" value="KAI3423427.1"/>
    <property type="molecule type" value="Genomic_DNA"/>
</dbReference>
<evidence type="ECO:0000256" key="11">
    <source>
        <dbReference type="SAM" id="MobiDB-lite"/>
    </source>
</evidence>
<evidence type="ECO:0000256" key="1">
    <source>
        <dbReference type="ARBA" id="ARBA00004141"/>
    </source>
</evidence>
<evidence type="ECO:0000256" key="6">
    <source>
        <dbReference type="ARBA" id="ARBA00022840"/>
    </source>
</evidence>
<dbReference type="InterPro" id="IPR027417">
    <property type="entry name" value="P-loop_NTPase"/>
</dbReference>
<evidence type="ECO:0000256" key="10">
    <source>
        <dbReference type="RuleBase" id="RU003651"/>
    </source>
</evidence>
<dbReference type="Gene3D" id="3.40.50.300">
    <property type="entry name" value="P-loop containing nucleotide triphosphate hydrolases"/>
    <property type="match status" value="1"/>
</dbReference>
<sequence length="622" mass="65309">MLRMAAASCSLQPRCDRARRPQAQPLLAALRRSCCRPWPVRSQAAAAAAGSNGSGPTSSSSSFSNDSSKREDGAAPDGKGKGSSHMLDASDSAASIASGSGGSSSSGPGSEPSRRRRQQQQQQQQGAPPEPRTRLGRALAFLAALRSRLALRRLLTMAFMFAVGSLMSLASSRGRVAGPQELMYSEFLNLVHSGNVRACRFEESSSRISFDLRPHSSQAAAAAPHATVVDVSDATISAADSALVTVRGHGPAPRQFWTKRLAADSSLIPTLLAAGVEFGVLRQSMLSVLVRVFGSALMLWIPLMPLFFIVRQFMRSQAGTPKKRKPSGGSEVPATTFADVAGMNAAKRELAEVVACLKNSSKFARLGAQMPSGVLLSGPPGTGKTLLARAVAGEAGVPFFAVSASEFVELFVGRGAARIRQLFAEARAKAPCVVFIDELDAVGGKRGMGLNEERDQTLNQLLTELDGFEGRPGVLLLAATNRPEVLDPALMRPGRLSRKVVVPLPDEAARQAIVGVHLARVPLGSRHERELACEAVAKITSGFSGAELANVVNEAAFLAARTSGDAVGLPELVEAVQRTRYGVNGGGDGGGMLGLGLQQRLRGWLVDAMGSGKAVRTQPFGS</sequence>
<evidence type="ECO:0000256" key="5">
    <source>
        <dbReference type="ARBA" id="ARBA00022801"/>
    </source>
</evidence>
<evidence type="ECO:0000256" key="8">
    <source>
        <dbReference type="ARBA" id="ARBA00022989"/>
    </source>
</evidence>
<dbReference type="Proteomes" id="UP001055712">
    <property type="component" value="Unassembled WGS sequence"/>
</dbReference>
<dbReference type="SMART" id="SM00382">
    <property type="entry name" value="AAA"/>
    <property type="match status" value="1"/>
</dbReference>
<evidence type="ECO:0000256" key="2">
    <source>
        <dbReference type="ARBA" id="ARBA00022670"/>
    </source>
</evidence>
<evidence type="ECO:0000259" key="13">
    <source>
        <dbReference type="SMART" id="SM00382"/>
    </source>
</evidence>
<keyword evidence="8 12" id="KW-1133">Transmembrane helix</keyword>
<evidence type="ECO:0000256" key="3">
    <source>
        <dbReference type="ARBA" id="ARBA00022692"/>
    </source>
</evidence>
<comment type="similarity">
    <text evidence="10">Belongs to the AAA ATPase family.</text>
</comment>
<dbReference type="PANTHER" id="PTHR23076">
    <property type="entry name" value="METALLOPROTEASE M41 FTSH"/>
    <property type="match status" value="1"/>
</dbReference>
<evidence type="ECO:0000256" key="4">
    <source>
        <dbReference type="ARBA" id="ARBA00022741"/>
    </source>
</evidence>
<keyword evidence="15" id="KW-1185">Reference proteome</keyword>
<keyword evidence="6 10" id="KW-0067">ATP-binding</keyword>
<evidence type="ECO:0000256" key="9">
    <source>
        <dbReference type="ARBA" id="ARBA00023136"/>
    </source>
</evidence>
<dbReference type="Pfam" id="PF00004">
    <property type="entry name" value="AAA"/>
    <property type="match status" value="1"/>
</dbReference>
<dbReference type="GO" id="GO:0009535">
    <property type="term" value="C:chloroplast thylakoid membrane"/>
    <property type="evidence" value="ECO:0007669"/>
    <property type="project" value="TreeGrafter"/>
</dbReference>